<organism evidence="1 2">
    <name type="scientific">Halorubrum sodomense</name>
    <dbReference type="NCBI Taxonomy" id="35743"/>
    <lineage>
        <taxon>Archaea</taxon>
        <taxon>Methanobacteriati</taxon>
        <taxon>Methanobacteriota</taxon>
        <taxon>Stenosarchaea group</taxon>
        <taxon>Halobacteria</taxon>
        <taxon>Halobacteriales</taxon>
        <taxon>Haloferacaceae</taxon>
        <taxon>Halorubrum</taxon>
    </lineage>
</organism>
<reference evidence="2" key="1">
    <citation type="submission" date="2016-10" db="EMBL/GenBank/DDBJ databases">
        <authorList>
            <person name="Varghese N."/>
            <person name="Submissions S."/>
        </authorList>
    </citation>
    <scope>NUCLEOTIDE SEQUENCE [LARGE SCALE GENOMIC DNA]</scope>
    <source>
        <strain evidence="2">RD 26</strain>
    </source>
</reference>
<dbReference type="AlphaFoldDB" id="A0A1I6HMI1"/>
<protein>
    <recommendedName>
        <fullName evidence="3">C2H2-type domain-containing protein</fullName>
    </recommendedName>
</protein>
<accession>A0A1I6HMI1</accession>
<evidence type="ECO:0008006" key="3">
    <source>
        <dbReference type="Google" id="ProtNLM"/>
    </source>
</evidence>
<dbReference type="Proteomes" id="UP000198932">
    <property type="component" value="Unassembled WGS sequence"/>
</dbReference>
<keyword evidence="2" id="KW-1185">Reference proteome</keyword>
<sequence>MSDHDHDHDDGDIHACDCGATFDTLDELKDHAKENHPDAYEENFGDEA</sequence>
<name>A0A1I6HMI1_HALSD</name>
<evidence type="ECO:0000313" key="2">
    <source>
        <dbReference type="Proteomes" id="UP000198932"/>
    </source>
</evidence>
<evidence type="ECO:0000313" key="1">
    <source>
        <dbReference type="EMBL" id="SFR55655.1"/>
    </source>
</evidence>
<gene>
    <name evidence="1" type="ORF">SAMN04487937_2749</name>
</gene>
<proteinExistence type="predicted"/>
<dbReference type="EMBL" id="FOYN01000004">
    <property type="protein sequence ID" value="SFR55655.1"/>
    <property type="molecule type" value="Genomic_DNA"/>
</dbReference>
<dbReference type="RefSeq" id="WP_158293594.1">
    <property type="nucleotide sequence ID" value="NZ_FOYN01000004.1"/>
</dbReference>
<dbReference type="STRING" id="35743.SAMN04487937_2749"/>